<proteinExistence type="predicted"/>
<dbReference type="RefSeq" id="WP_232595215.1">
    <property type="nucleotide sequence ID" value="NZ_BSPD01000091.1"/>
</dbReference>
<name>A0AA37WQX4_9GAMM</name>
<organism evidence="1 2">
    <name type="scientific">Marinibactrum halimedae</name>
    <dbReference type="NCBI Taxonomy" id="1444977"/>
    <lineage>
        <taxon>Bacteria</taxon>
        <taxon>Pseudomonadati</taxon>
        <taxon>Pseudomonadota</taxon>
        <taxon>Gammaproteobacteria</taxon>
        <taxon>Cellvibrionales</taxon>
        <taxon>Cellvibrionaceae</taxon>
        <taxon>Marinibactrum</taxon>
    </lineage>
</organism>
<evidence type="ECO:0000313" key="1">
    <source>
        <dbReference type="EMBL" id="GLS27847.1"/>
    </source>
</evidence>
<gene>
    <name evidence="1" type="ORF">GCM10007877_35660</name>
</gene>
<evidence type="ECO:0008006" key="3">
    <source>
        <dbReference type="Google" id="ProtNLM"/>
    </source>
</evidence>
<dbReference type="Proteomes" id="UP001156870">
    <property type="component" value="Unassembled WGS sequence"/>
</dbReference>
<accession>A0AA37WQX4</accession>
<sequence length="515" mass="57704">MTQERFAARILLTPRPNRPKTVALEVAFLGHCPGRVNVDRLLAMPTLLDELERVGFGDHVRQLQSGVAQEPLASLSHLPIPIYSRAEFHDLFPSALNGRTQYQSVLAGGRPWLAPCVDDFFANGGVKLWVVKIPEDERQAGFFPTEQTQLHDVQTLRGLATLFILPRIGTVACPDLERLQIPAQLPDVPRVRLANPDPQFRPCAQVYNQVTQDNHRERRHSNELPDAPDPLPFSDVLKGLLQRSAKARPDWQWVLSLPLSYAPVAENAAQSPQVDPTATEWLEQLKQRNDAHRLRQLQLVFPYLRAPDRPLRSSVGIITGKQAAMAQREGIWVSVAEAPLVASARPFPHLSLSQALDLRHAPGVSVLRFHRGALRLDDERLCVPALPPEDINTGLNDRRYGGYRSAEVQRFLGYLQRSLRALGEQLIFNVDYRDPRPRLILDTFFRNLYQRGALRGRTVDEAFHIQPHLPASNESGDGVMVFEIAIAPALPIERIRLTFSNARGAWKTSGGTGDV</sequence>
<dbReference type="EMBL" id="BSPD01000091">
    <property type="protein sequence ID" value="GLS27847.1"/>
    <property type="molecule type" value="Genomic_DNA"/>
</dbReference>
<evidence type="ECO:0000313" key="2">
    <source>
        <dbReference type="Proteomes" id="UP001156870"/>
    </source>
</evidence>
<dbReference type="AlphaFoldDB" id="A0AA37WQX4"/>
<reference evidence="1 2" key="1">
    <citation type="journal article" date="2014" name="Int. J. Syst. Evol. Microbiol.">
        <title>Complete genome sequence of Corynebacterium casei LMG S-19264T (=DSM 44701T), isolated from a smear-ripened cheese.</title>
        <authorList>
            <consortium name="US DOE Joint Genome Institute (JGI-PGF)"/>
            <person name="Walter F."/>
            <person name="Albersmeier A."/>
            <person name="Kalinowski J."/>
            <person name="Ruckert C."/>
        </authorList>
    </citation>
    <scope>NUCLEOTIDE SEQUENCE [LARGE SCALE GENOMIC DNA]</scope>
    <source>
        <strain evidence="1 2">NBRC 110095</strain>
    </source>
</reference>
<keyword evidence="2" id="KW-1185">Reference proteome</keyword>
<protein>
    <recommendedName>
        <fullName evidence="3">Phage tail sheath family protein</fullName>
    </recommendedName>
</protein>
<comment type="caution">
    <text evidence="1">The sequence shown here is derived from an EMBL/GenBank/DDBJ whole genome shotgun (WGS) entry which is preliminary data.</text>
</comment>